<evidence type="ECO:0000313" key="4">
    <source>
        <dbReference type="Proteomes" id="UP000238634"/>
    </source>
</evidence>
<keyword evidence="1" id="KW-0472">Membrane</keyword>
<dbReference type="GO" id="GO:0016747">
    <property type="term" value="F:acyltransferase activity, transferring groups other than amino-acyl groups"/>
    <property type="evidence" value="ECO:0007669"/>
    <property type="project" value="InterPro"/>
</dbReference>
<feature type="transmembrane region" description="Helical" evidence="1">
    <location>
        <begin position="208"/>
        <end position="223"/>
    </location>
</feature>
<dbReference type="PANTHER" id="PTHR23028">
    <property type="entry name" value="ACETYLTRANSFERASE"/>
    <property type="match status" value="1"/>
</dbReference>
<dbReference type="Proteomes" id="UP000238634">
    <property type="component" value="Unassembled WGS sequence"/>
</dbReference>
<accession>A0A2T1DB94</accession>
<dbReference type="AlphaFoldDB" id="A0A2T1DB94"/>
<evidence type="ECO:0000313" key="3">
    <source>
        <dbReference type="EMBL" id="PSB17727.1"/>
    </source>
</evidence>
<keyword evidence="4" id="KW-1185">Reference proteome</keyword>
<feature type="transmembrane region" description="Helical" evidence="1">
    <location>
        <begin position="67"/>
        <end position="90"/>
    </location>
</feature>
<proteinExistence type="predicted"/>
<organism evidence="3 4">
    <name type="scientific">Phormidesmis priestleyi ULC007</name>
    <dbReference type="NCBI Taxonomy" id="1920490"/>
    <lineage>
        <taxon>Bacteria</taxon>
        <taxon>Bacillati</taxon>
        <taxon>Cyanobacteriota</taxon>
        <taxon>Cyanophyceae</taxon>
        <taxon>Leptolyngbyales</taxon>
        <taxon>Leptolyngbyaceae</taxon>
        <taxon>Phormidesmis</taxon>
    </lineage>
</organism>
<feature type="transmembrane region" description="Helical" evidence="1">
    <location>
        <begin position="26"/>
        <end position="47"/>
    </location>
</feature>
<name>A0A2T1DB94_9CYAN</name>
<keyword evidence="3" id="KW-0808">Transferase</keyword>
<feature type="transmembrane region" description="Helical" evidence="1">
    <location>
        <begin position="181"/>
        <end position="201"/>
    </location>
</feature>
<dbReference type="PANTHER" id="PTHR23028:SF134">
    <property type="entry name" value="PUTATIVE (AFU_ORTHOLOGUE AFUA_4G08520)-RELATED"/>
    <property type="match status" value="1"/>
</dbReference>
<sequence length="414" mass="46758">MIPLEAKKAEFGSPLRVEFVDGLRGTAALIVLLWHVIAVFSPAAANGVSSISHSSWEVFLFHSPITFFYKGSFAVCLFFVLSGFILTLSFFEAGDSSIIYIRALSRYTRLVIPAGFSSLFAALLINFNLYYIQELSLLNGANQVLDYTNLFKLPVDITHLLKSVLLDVCFGNSEFSELYNLVLWTMPVEFLGSILVFIFSLSAYKSKFSLINIVVIAFFFLIINKRFEIFLLSFLIGATLARFHRSLPRFNSIQVSSLLLVSLYLGGFGESSKSYAYLTVLKPLLLRLNLDINVFMHFLASVIMLYLAITSESIGSFFSKRFFVYFGFISFPLYLIHQPLVNSLSSWIILRWGSTFGYNLVCLVSFLILVAVAIPFAHLMKITIDDFATHWSKTIAKKLLILLKKSYIIRLSRG</sequence>
<feature type="transmembrane region" description="Helical" evidence="1">
    <location>
        <begin position="356"/>
        <end position="377"/>
    </location>
</feature>
<feature type="transmembrane region" description="Helical" evidence="1">
    <location>
        <begin position="110"/>
        <end position="132"/>
    </location>
</feature>
<keyword evidence="1" id="KW-0812">Transmembrane</keyword>
<feature type="domain" description="Acyltransferase 3" evidence="2">
    <location>
        <begin position="18"/>
        <end position="376"/>
    </location>
</feature>
<dbReference type="EMBL" id="PVWG01000024">
    <property type="protein sequence ID" value="PSB17727.1"/>
    <property type="molecule type" value="Genomic_DNA"/>
</dbReference>
<evidence type="ECO:0000259" key="2">
    <source>
        <dbReference type="Pfam" id="PF01757"/>
    </source>
</evidence>
<protein>
    <submittedName>
        <fullName evidence="3">Acyltransferase</fullName>
    </submittedName>
</protein>
<comment type="caution">
    <text evidence="3">The sequence shown here is derived from an EMBL/GenBank/DDBJ whole genome shotgun (WGS) entry which is preliminary data.</text>
</comment>
<feature type="transmembrane region" description="Helical" evidence="1">
    <location>
        <begin position="290"/>
        <end position="310"/>
    </location>
</feature>
<dbReference type="Pfam" id="PF01757">
    <property type="entry name" value="Acyl_transf_3"/>
    <property type="match status" value="1"/>
</dbReference>
<dbReference type="InterPro" id="IPR002656">
    <property type="entry name" value="Acyl_transf_3_dom"/>
</dbReference>
<reference evidence="3 4" key="2">
    <citation type="submission" date="2018-03" db="EMBL/GenBank/DDBJ databases">
        <title>The ancient ancestry and fast evolution of plastids.</title>
        <authorList>
            <person name="Moore K.R."/>
            <person name="Magnabosco C."/>
            <person name="Momper L."/>
            <person name="Gold D.A."/>
            <person name="Bosak T."/>
            <person name="Fournier G.P."/>
        </authorList>
    </citation>
    <scope>NUCLEOTIDE SEQUENCE [LARGE SCALE GENOMIC DNA]</scope>
    <source>
        <strain evidence="3 4">ULC007</strain>
    </source>
</reference>
<feature type="transmembrane region" description="Helical" evidence="1">
    <location>
        <begin position="322"/>
        <end position="350"/>
    </location>
</feature>
<evidence type="ECO:0000256" key="1">
    <source>
        <dbReference type="SAM" id="Phobius"/>
    </source>
</evidence>
<gene>
    <name evidence="3" type="ORF">C7B65_17615</name>
</gene>
<dbReference type="STRING" id="1920490.GCA_001895925_00498"/>
<keyword evidence="1" id="KW-1133">Transmembrane helix</keyword>
<reference evidence="3 4" key="1">
    <citation type="submission" date="2018-02" db="EMBL/GenBank/DDBJ databases">
        <authorList>
            <person name="Cohen D.B."/>
            <person name="Kent A.D."/>
        </authorList>
    </citation>
    <scope>NUCLEOTIDE SEQUENCE [LARGE SCALE GENOMIC DNA]</scope>
    <source>
        <strain evidence="3 4">ULC007</strain>
    </source>
</reference>
<dbReference type="InterPro" id="IPR050879">
    <property type="entry name" value="Acyltransferase_3"/>
</dbReference>
<keyword evidence="3" id="KW-0012">Acyltransferase</keyword>